<dbReference type="InterPro" id="IPR052512">
    <property type="entry name" value="4CMD/NDH-1_regulator"/>
</dbReference>
<dbReference type="Proteomes" id="UP001500943">
    <property type="component" value="Unassembled WGS sequence"/>
</dbReference>
<dbReference type="Pfam" id="PF02627">
    <property type="entry name" value="CMD"/>
    <property type="match status" value="1"/>
</dbReference>
<gene>
    <name evidence="2" type="ORF">GCM10009655_12140</name>
</gene>
<evidence type="ECO:0000313" key="2">
    <source>
        <dbReference type="EMBL" id="GAA1214444.1"/>
    </source>
</evidence>
<dbReference type="PANTHER" id="PTHR33570">
    <property type="entry name" value="4-CARBOXYMUCONOLACTONE DECARBOXYLASE FAMILY PROTEIN"/>
    <property type="match status" value="1"/>
</dbReference>
<dbReference type="RefSeq" id="WP_343924136.1">
    <property type="nucleotide sequence ID" value="NZ_BAAAKW010000023.1"/>
</dbReference>
<dbReference type="InterPro" id="IPR029032">
    <property type="entry name" value="AhpD-like"/>
</dbReference>
<organism evidence="2 3">
    <name type="scientific">Rhodoglobus aureus</name>
    <dbReference type="NCBI Taxonomy" id="191497"/>
    <lineage>
        <taxon>Bacteria</taxon>
        <taxon>Bacillati</taxon>
        <taxon>Actinomycetota</taxon>
        <taxon>Actinomycetes</taxon>
        <taxon>Micrococcales</taxon>
        <taxon>Microbacteriaceae</taxon>
        <taxon>Rhodoglobus</taxon>
    </lineage>
</organism>
<dbReference type="EMBL" id="BAAAKW010000023">
    <property type="protein sequence ID" value="GAA1214444.1"/>
    <property type="molecule type" value="Genomic_DNA"/>
</dbReference>
<accession>A0ABP4G7F2</accession>
<evidence type="ECO:0000259" key="1">
    <source>
        <dbReference type="Pfam" id="PF02627"/>
    </source>
</evidence>
<dbReference type="Gene3D" id="1.20.1290.10">
    <property type="entry name" value="AhpD-like"/>
    <property type="match status" value="1"/>
</dbReference>
<sequence>MSVEDIAAANTRLYAEGLVIRREVLGDAYVDKSLDRARGTDSEALQQHVTRTVWGSVWTRPGLDRRSRSLLNVGILTAMSQLHELSVHITGGLRNGLTREEIVEAIVQATAYSGAPLGLAAMRVAQDVFDAQNEAAQ</sequence>
<dbReference type="InterPro" id="IPR003779">
    <property type="entry name" value="CMD-like"/>
</dbReference>
<comment type="caution">
    <text evidence="2">The sequence shown here is derived from an EMBL/GenBank/DDBJ whole genome shotgun (WGS) entry which is preliminary data.</text>
</comment>
<dbReference type="SUPFAM" id="SSF69118">
    <property type="entry name" value="AhpD-like"/>
    <property type="match status" value="1"/>
</dbReference>
<dbReference type="PANTHER" id="PTHR33570:SF2">
    <property type="entry name" value="CARBOXYMUCONOLACTONE DECARBOXYLASE-LIKE DOMAIN-CONTAINING PROTEIN"/>
    <property type="match status" value="1"/>
</dbReference>
<protein>
    <submittedName>
        <fullName evidence="2">Carboxymuconolactone decarboxylase family protein</fullName>
    </submittedName>
</protein>
<proteinExistence type="predicted"/>
<keyword evidence="3" id="KW-1185">Reference proteome</keyword>
<feature type="domain" description="Carboxymuconolactone decarboxylase-like" evidence="1">
    <location>
        <begin position="44"/>
        <end position="127"/>
    </location>
</feature>
<name>A0ABP4G7F2_9MICO</name>
<reference evidence="3" key="1">
    <citation type="journal article" date="2019" name="Int. J. Syst. Evol. Microbiol.">
        <title>The Global Catalogue of Microorganisms (GCM) 10K type strain sequencing project: providing services to taxonomists for standard genome sequencing and annotation.</title>
        <authorList>
            <consortium name="The Broad Institute Genomics Platform"/>
            <consortium name="The Broad Institute Genome Sequencing Center for Infectious Disease"/>
            <person name="Wu L."/>
            <person name="Ma J."/>
        </authorList>
    </citation>
    <scope>NUCLEOTIDE SEQUENCE [LARGE SCALE GENOMIC DNA]</scope>
    <source>
        <strain evidence="3">JCM 12762</strain>
    </source>
</reference>
<evidence type="ECO:0000313" key="3">
    <source>
        <dbReference type="Proteomes" id="UP001500943"/>
    </source>
</evidence>